<evidence type="ECO:0000256" key="1">
    <source>
        <dbReference type="SAM" id="MobiDB-lite"/>
    </source>
</evidence>
<dbReference type="Proteomes" id="UP000299102">
    <property type="component" value="Unassembled WGS sequence"/>
</dbReference>
<feature type="region of interest" description="Disordered" evidence="1">
    <location>
        <begin position="168"/>
        <end position="239"/>
    </location>
</feature>
<feature type="region of interest" description="Disordered" evidence="1">
    <location>
        <begin position="80"/>
        <end position="112"/>
    </location>
</feature>
<evidence type="ECO:0000313" key="3">
    <source>
        <dbReference type="Proteomes" id="UP000299102"/>
    </source>
</evidence>
<protein>
    <submittedName>
        <fullName evidence="2">Uncharacterized protein</fullName>
    </submittedName>
</protein>
<dbReference type="AlphaFoldDB" id="A0A4C1TX84"/>
<name>A0A4C1TX84_EUMVA</name>
<organism evidence="2 3">
    <name type="scientific">Eumeta variegata</name>
    <name type="common">Bagworm moth</name>
    <name type="synonym">Eumeta japonica</name>
    <dbReference type="NCBI Taxonomy" id="151549"/>
    <lineage>
        <taxon>Eukaryota</taxon>
        <taxon>Metazoa</taxon>
        <taxon>Ecdysozoa</taxon>
        <taxon>Arthropoda</taxon>
        <taxon>Hexapoda</taxon>
        <taxon>Insecta</taxon>
        <taxon>Pterygota</taxon>
        <taxon>Neoptera</taxon>
        <taxon>Endopterygota</taxon>
        <taxon>Lepidoptera</taxon>
        <taxon>Glossata</taxon>
        <taxon>Ditrysia</taxon>
        <taxon>Tineoidea</taxon>
        <taxon>Psychidae</taxon>
        <taxon>Oiketicinae</taxon>
        <taxon>Eumeta</taxon>
    </lineage>
</organism>
<reference evidence="2 3" key="1">
    <citation type="journal article" date="2019" name="Commun. Biol.">
        <title>The bagworm genome reveals a unique fibroin gene that provides high tensile strength.</title>
        <authorList>
            <person name="Kono N."/>
            <person name="Nakamura H."/>
            <person name="Ohtoshi R."/>
            <person name="Tomita M."/>
            <person name="Numata K."/>
            <person name="Arakawa K."/>
        </authorList>
    </citation>
    <scope>NUCLEOTIDE SEQUENCE [LARGE SCALE GENOMIC DNA]</scope>
</reference>
<accession>A0A4C1TX84</accession>
<comment type="caution">
    <text evidence="2">The sequence shown here is derived from an EMBL/GenBank/DDBJ whole genome shotgun (WGS) entry which is preliminary data.</text>
</comment>
<gene>
    <name evidence="2" type="ORF">EVAR_14415_1</name>
</gene>
<keyword evidence="3" id="KW-1185">Reference proteome</keyword>
<sequence length="239" mass="26357">MLLTKQIDRQRIKLSVAVAGPSSFAGDRAEEGGKRYFALNMPFNFVEERCHDLHTQPGPGEQDSRFLFLFAKQFPTRPPRVRRWPAPARAPAGRARPSANKQTNSSANCKQPTTDLYTRIGHHGHLLTVTLSLHIHRREKIPATARGLLQWNELFIFSNADTCAHAPVTAGSEGKTGAQSRPERELTAMSVSESKEGLRSQSKVQPQSEFESGTEISIKIGTNAGDESEVGIGRIENKS</sequence>
<evidence type="ECO:0000313" key="2">
    <source>
        <dbReference type="EMBL" id="GBP18645.1"/>
    </source>
</evidence>
<dbReference type="EMBL" id="BGZK01000099">
    <property type="protein sequence ID" value="GBP18645.1"/>
    <property type="molecule type" value="Genomic_DNA"/>
</dbReference>
<proteinExistence type="predicted"/>
<feature type="compositionally biased region" description="Polar residues" evidence="1">
    <location>
        <begin position="100"/>
        <end position="112"/>
    </location>
</feature>
<feature type="compositionally biased region" description="Polar residues" evidence="1">
    <location>
        <begin position="199"/>
        <end position="215"/>
    </location>
</feature>
<feature type="compositionally biased region" description="Low complexity" evidence="1">
    <location>
        <begin position="84"/>
        <end position="99"/>
    </location>
</feature>